<dbReference type="GO" id="GO:0008270">
    <property type="term" value="F:zinc ion binding"/>
    <property type="evidence" value="ECO:0007669"/>
    <property type="project" value="UniProtKB-KW"/>
</dbReference>
<keyword evidence="1" id="KW-0862">Zinc</keyword>
<dbReference type="AlphaFoldDB" id="A0AAW1KPG0"/>
<evidence type="ECO:0000313" key="3">
    <source>
        <dbReference type="EMBL" id="KAK9721689.1"/>
    </source>
</evidence>
<keyword evidence="1" id="KW-0479">Metal-binding</keyword>
<feature type="domain" description="CCHC-type" evidence="2">
    <location>
        <begin position="157"/>
        <end position="171"/>
    </location>
</feature>
<dbReference type="Proteomes" id="UP001458880">
    <property type="component" value="Unassembled WGS sequence"/>
</dbReference>
<evidence type="ECO:0000259" key="2">
    <source>
        <dbReference type="PROSITE" id="PS50158"/>
    </source>
</evidence>
<evidence type="ECO:0000313" key="4">
    <source>
        <dbReference type="Proteomes" id="UP001458880"/>
    </source>
</evidence>
<comment type="caution">
    <text evidence="3">The sequence shown here is derived from an EMBL/GenBank/DDBJ whole genome shotgun (WGS) entry which is preliminary data.</text>
</comment>
<organism evidence="3 4">
    <name type="scientific">Popillia japonica</name>
    <name type="common">Japanese beetle</name>
    <dbReference type="NCBI Taxonomy" id="7064"/>
    <lineage>
        <taxon>Eukaryota</taxon>
        <taxon>Metazoa</taxon>
        <taxon>Ecdysozoa</taxon>
        <taxon>Arthropoda</taxon>
        <taxon>Hexapoda</taxon>
        <taxon>Insecta</taxon>
        <taxon>Pterygota</taxon>
        <taxon>Neoptera</taxon>
        <taxon>Endopterygota</taxon>
        <taxon>Coleoptera</taxon>
        <taxon>Polyphaga</taxon>
        <taxon>Scarabaeiformia</taxon>
        <taxon>Scarabaeidae</taxon>
        <taxon>Rutelinae</taxon>
        <taxon>Popillia</taxon>
    </lineage>
</organism>
<proteinExistence type="predicted"/>
<dbReference type="InterPro" id="IPR001878">
    <property type="entry name" value="Znf_CCHC"/>
</dbReference>
<gene>
    <name evidence="3" type="ORF">QE152_g20785</name>
</gene>
<dbReference type="EMBL" id="JASPKY010000196">
    <property type="protein sequence ID" value="KAK9721689.1"/>
    <property type="molecule type" value="Genomic_DNA"/>
</dbReference>
<protein>
    <recommendedName>
        <fullName evidence="2">CCHC-type domain-containing protein</fullName>
    </recommendedName>
</protein>
<reference evidence="3 4" key="1">
    <citation type="journal article" date="2024" name="BMC Genomics">
        <title>De novo assembly and annotation of Popillia japonica's genome with initial clues to its potential as an invasive pest.</title>
        <authorList>
            <person name="Cucini C."/>
            <person name="Boschi S."/>
            <person name="Funari R."/>
            <person name="Cardaioli E."/>
            <person name="Iannotti N."/>
            <person name="Marturano G."/>
            <person name="Paoli F."/>
            <person name="Bruttini M."/>
            <person name="Carapelli A."/>
            <person name="Frati F."/>
            <person name="Nardi F."/>
        </authorList>
    </citation>
    <scope>NUCLEOTIDE SEQUENCE [LARGE SCALE GENOMIC DNA]</scope>
    <source>
        <strain evidence="3">DMR45628</strain>
    </source>
</reference>
<dbReference type="GO" id="GO:0003676">
    <property type="term" value="F:nucleic acid binding"/>
    <property type="evidence" value="ECO:0007669"/>
    <property type="project" value="InterPro"/>
</dbReference>
<keyword evidence="1" id="KW-0863">Zinc-finger</keyword>
<accession>A0AAW1KPG0</accession>
<evidence type="ECO:0000256" key="1">
    <source>
        <dbReference type="PROSITE-ProRule" id="PRU00047"/>
    </source>
</evidence>
<dbReference type="PROSITE" id="PS50158">
    <property type="entry name" value="ZF_CCHC"/>
    <property type="match status" value="1"/>
</dbReference>
<keyword evidence="4" id="KW-1185">Reference proteome</keyword>
<name>A0AAW1KPG0_POPJA</name>
<sequence>MVVKAEGKQYAEILRSIKSSVNIDDVGVKIKSIKKTVKGDVMLEFQGDTDKAEALKRDILNKNEGTRVEIRNKDETVYVTGIDGDVDCREIRDALEKCVGFVNDGDIRVVSVRPNQYGNQNATVVARANVAKELIKRRRIKIGWTECLVRPRVNIVRCFRCLEFGHYKSECQG</sequence>